<gene>
    <name evidence="2" type="ORF">MVEN_00275300</name>
</gene>
<keyword evidence="3" id="KW-1185">Reference proteome</keyword>
<proteinExistence type="predicted"/>
<dbReference type="AlphaFoldDB" id="A0A8H6Z2H3"/>
<keyword evidence="1" id="KW-1133">Transmembrane helix</keyword>
<comment type="caution">
    <text evidence="2">The sequence shown here is derived from an EMBL/GenBank/DDBJ whole genome shotgun (WGS) entry which is preliminary data.</text>
</comment>
<dbReference type="Proteomes" id="UP000620124">
    <property type="component" value="Unassembled WGS sequence"/>
</dbReference>
<dbReference type="OrthoDB" id="2931058at2759"/>
<feature type="transmembrane region" description="Helical" evidence="1">
    <location>
        <begin position="353"/>
        <end position="376"/>
    </location>
</feature>
<dbReference type="InterPro" id="IPR011330">
    <property type="entry name" value="Glyco_hydro/deAcase_b/a-brl"/>
</dbReference>
<sequence>MYVAGNEIAHHTTQVGDPPQDEINGNLTVLNTLSGILLTSIAGFHTPFFNYSVTMLKRLVAANFTYDPSATSSIPVTDLGTDVYWLYILDHGIANDCLEVEGSCKGQPVLPGFWEIPMYVFFDKLGVTGPHLMDPWLDNANGESKINDTAMLEYMQDTFMKHYNRNRQPIGLYMHPIHLLTTYLGAQVQQNVWIVSNEQLLTWVKNPVPVSQLDSIATLKCSTPKVDASQQICNGMPTNEASVLQHCTFPDYPFYTCYGCPEAVPMLENPFPIQAAPPDGAQQWFQIPTNCSTSFWDPVGNECLCIRTTCASQFTDNSQLIGPNGPNLTGAPNASASSDLYQPFNGKGFLVPAGMWGVTIVGVGGALVGMAGVMGWF</sequence>
<name>A0A8H6Z2H3_9AGAR</name>
<keyword evidence="1" id="KW-0472">Membrane</keyword>
<evidence type="ECO:0000313" key="3">
    <source>
        <dbReference type="Proteomes" id="UP000620124"/>
    </source>
</evidence>
<organism evidence="2 3">
    <name type="scientific">Mycena venus</name>
    <dbReference type="NCBI Taxonomy" id="2733690"/>
    <lineage>
        <taxon>Eukaryota</taxon>
        <taxon>Fungi</taxon>
        <taxon>Dikarya</taxon>
        <taxon>Basidiomycota</taxon>
        <taxon>Agaricomycotina</taxon>
        <taxon>Agaricomycetes</taxon>
        <taxon>Agaricomycetidae</taxon>
        <taxon>Agaricales</taxon>
        <taxon>Marasmiineae</taxon>
        <taxon>Mycenaceae</taxon>
        <taxon>Mycena</taxon>
    </lineage>
</organism>
<dbReference type="PANTHER" id="PTHR45985">
    <property type="match status" value="1"/>
</dbReference>
<protein>
    <submittedName>
        <fullName evidence="2">Uncharacterized protein</fullName>
    </submittedName>
</protein>
<dbReference type="SUPFAM" id="SSF88713">
    <property type="entry name" value="Glycoside hydrolase/deacetylase"/>
    <property type="match status" value="1"/>
</dbReference>
<keyword evidence="1" id="KW-0812">Transmembrane</keyword>
<dbReference type="EMBL" id="JACAZI010000002">
    <property type="protein sequence ID" value="KAF7369457.1"/>
    <property type="molecule type" value="Genomic_DNA"/>
</dbReference>
<evidence type="ECO:0000313" key="2">
    <source>
        <dbReference type="EMBL" id="KAF7369457.1"/>
    </source>
</evidence>
<reference evidence="2" key="1">
    <citation type="submission" date="2020-05" db="EMBL/GenBank/DDBJ databases">
        <title>Mycena genomes resolve the evolution of fungal bioluminescence.</title>
        <authorList>
            <person name="Tsai I.J."/>
        </authorList>
    </citation>
    <scope>NUCLEOTIDE SEQUENCE</scope>
    <source>
        <strain evidence="2">CCC161011</strain>
    </source>
</reference>
<dbReference type="PANTHER" id="PTHR45985:SF3">
    <property type="entry name" value="CHITIN DEACETYLASE-LIKE 4"/>
    <property type="match status" value="1"/>
</dbReference>
<dbReference type="Gene3D" id="3.20.20.370">
    <property type="entry name" value="Glycoside hydrolase/deacetylase"/>
    <property type="match status" value="1"/>
</dbReference>
<dbReference type="GO" id="GO:0005975">
    <property type="term" value="P:carbohydrate metabolic process"/>
    <property type="evidence" value="ECO:0007669"/>
    <property type="project" value="InterPro"/>
</dbReference>
<accession>A0A8H6Z2H3</accession>
<evidence type="ECO:0000256" key="1">
    <source>
        <dbReference type="SAM" id="Phobius"/>
    </source>
</evidence>
<dbReference type="InterPro" id="IPR052740">
    <property type="entry name" value="CE4"/>
</dbReference>